<name>A0A9P8XZQ9_9PEZI</name>
<dbReference type="EMBL" id="JAGTJQ010000008">
    <property type="protein sequence ID" value="KAH7025851.1"/>
    <property type="molecule type" value="Genomic_DNA"/>
</dbReference>
<accession>A0A9P8XZQ9</accession>
<feature type="region of interest" description="Disordered" evidence="1">
    <location>
        <begin position="77"/>
        <end position="103"/>
    </location>
</feature>
<keyword evidence="3" id="KW-1185">Reference proteome</keyword>
<dbReference type="Proteomes" id="UP000756346">
    <property type="component" value="Unassembled WGS sequence"/>
</dbReference>
<evidence type="ECO:0000256" key="1">
    <source>
        <dbReference type="SAM" id="MobiDB-lite"/>
    </source>
</evidence>
<organism evidence="2 3">
    <name type="scientific">Microdochium trichocladiopsis</name>
    <dbReference type="NCBI Taxonomy" id="1682393"/>
    <lineage>
        <taxon>Eukaryota</taxon>
        <taxon>Fungi</taxon>
        <taxon>Dikarya</taxon>
        <taxon>Ascomycota</taxon>
        <taxon>Pezizomycotina</taxon>
        <taxon>Sordariomycetes</taxon>
        <taxon>Xylariomycetidae</taxon>
        <taxon>Xylariales</taxon>
        <taxon>Microdochiaceae</taxon>
        <taxon>Microdochium</taxon>
    </lineage>
</organism>
<protein>
    <submittedName>
        <fullName evidence="2">Uncharacterized protein</fullName>
    </submittedName>
</protein>
<comment type="caution">
    <text evidence="2">The sequence shown here is derived from an EMBL/GenBank/DDBJ whole genome shotgun (WGS) entry which is preliminary data.</text>
</comment>
<dbReference type="RefSeq" id="XP_046009068.1">
    <property type="nucleotide sequence ID" value="XM_046157046.1"/>
</dbReference>
<sequence length="198" mass="21003">MRQAEVIWADVRPRWGFRASPGVLGSFMPTAANGRLRPPTSASHASGVPLKACPGGHCAPPHATQAAWAPVPEQLRVPTPTHKVSRKGSWSESGPSGRCPSLAAVRSSARPPHLPEGRQPIAAASALLLPSTTTLASVGCQSPSSARSLTVLFDRTTAFAPACSRAPSSSIRPQFALDLRLHRSYFRSFLRLSPTVSR</sequence>
<dbReference type="AlphaFoldDB" id="A0A9P8XZQ9"/>
<proteinExistence type="predicted"/>
<evidence type="ECO:0000313" key="2">
    <source>
        <dbReference type="EMBL" id="KAH7025851.1"/>
    </source>
</evidence>
<reference evidence="2" key="1">
    <citation type="journal article" date="2021" name="Nat. Commun.">
        <title>Genetic determinants of endophytism in the Arabidopsis root mycobiome.</title>
        <authorList>
            <person name="Mesny F."/>
            <person name="Miyauchi S."/>
            <person name="Thiergart T."/>
            <person name="Pickel B."/>
            <person name="Atanasova L."/>
            <person name="Karlsson M."/>
            <person name="Huettel B."/>
            <person name="Barry K.W."/>
            <person name="Haridas S."/>
            <person name="Chen C."/>
            <person name="Bauer D."/>
            <person name="Andreopoulos W."/>
            <person name="Pangilinan J."/>
            <person name="LaButti K."/>
            <person name="Riley R."/>
            <person name="Lipzen A."/>
            <person name="Clum A."/>
            <person name="Drula E."/>
            <person name="Henrissat B."/>
            <person name="Kohler A."/>
            <person name="Grigoriev I.V."/>
            <person name="Martin F.M."/>
            <person name="Hacquard S."/>
        </authorList>
    </citation>
    <scope>NUCLEOTIDE SEQUENCE</scope>
    <source>
        <strain evidence="2">MPI-CAGE-CH-0230</strain>
    </source>
</reference>
<evidence type="ECO:0000313" key="3">
    <source>
        <dbReference type="Proteomes" id="UP000756346"/>
    </source>
</evidence>
<dbReference type="GeneID" id="70186592"/>
<gene>
    <name evidence="2" type="ORF">B0I36DRAFT_351806</name>
</gene>